<dbReference type="SUPFAM" id="SSF56059">
    <property type="entry name" value="Glutathione synthetase ATP-binding domain-like"/>
    <property type="match status" value="1"/>
</dbReference>
<evidence type="ECO:0000313" key="2">
    <source>
        <dbReference type="Proteomes" id="UP001597079"/>
    </source>
</evidence>
<dbReference type="InterPro" id="IPR026838">
    <property type="entry name" value="YheC/D"/>
</dbReference>
<dbReference type="EMBL" id="JBHUCX010000020">
    <property type="protein sequence ID" value="MFD1674625.1"/>
    <property type="molecule type" value="Genomic_DNA"/>
</dbReference>
<comment type="caution">
    <text evidence="1">The sequence shown here is derived from an EMBL/GenBank/DDBJ whole genome shotgun (WGS) entry which is preliminary data.</text>
</comment>
<dbReference type="Proteomes" id="UP001597079">
    <property type="component" value="Unassembled WGS sequence"/>
</dbReference>
<evidence type="ECO:0000313" key="1">
    <source>
        <dbReference type="EMBL" id="MFD1674625.1"/>
    </source>
</evidence>
<proteinExistence type="predicted"/>
<organism evidence="1 2">
    <name type="scientific">Alicyclobacillus fodiniaquatilis</name>
    <dbReference type="NCBI Taxonomy" id="1661150"/>
    <lineage>
        <taxon>Bacteria</taxon>
        <taxon>Bacillati</taxon>
        <taxon>Bacillota</taxon>
        <taxon>Bacilli</taxon>
        <taxon>Bacillales</taxon>
        <taxon>Alicyclobacillaceae</taxon>
        <taxon>Alicyclobacillus</taxon>
    </lineage>
</organism>
<dbReference type="Pfam" id="PF14398">
    <property type="entry name" value="ATPgrasp_YheCD"/>
    <property type="match status" value="1"/>
</dbReference>
<gene>
    <name evidence="1" type="ORF">ACFSB2_07925</name>
</gene>
<protein>
    <submittedName>
        <fullName evidence="1">YheC/YheD family protein</fullName>
    </submittedName>
</protein>
<reference evidence="2" key="1">
    <citation type="journal article" date="2019" name="Int. J. Syst. Evol. Microbiol.">
        <title>The Global Catalogue of Microorganisms (GCM) 10K type strain sequencing project: providing services to taxonomists for standard genome sequencing and annotation.</title>
        <authorList>
            <consortium name="The Broad Institute Genomics Platform"/>
            <consortium name="The Broad Institute Genome Sequencing Center for Infectious Disease"/>
            <person name="Wu L."/>
            <person name="Ma J."/>
        </authorList>
    </citation>
    <scope>NUCLEOTIDE SEQUENCE [LARGE SCALE GENOMIC DNA]</scope>
    <source>
        <strain evidence="2">CGMCC 1.12286</strain>
    </source>
</reference>
<keyword evidence="2" id="KW-1185">Reference proteome</keyword>
<sequence length="423" mass="47285">MNRVINAELMWLHSNGEIELVVRPVGETRGRAWPATARFASGGLPVRIVSSAVRETVIYRFPTTLTMTSNGARLGEVYAILAGESKEGFTGARLNFRDIIALGRQKRVFLYVVPTDQVTSNPKWQGYVRLGTRRWMSVPCPPPQAVYNRIPNRLLERRPSAVQARQLLANQNIPLFNPEYFSKSKIYEMLIEGGMADFLPDTVSQLTQADLYAMLYKHMAVYLKPSGGSVGHGMLRIEANKGKWAVFVLKHGRTTQFICESLEDVWQTVCRQRVPGKYVIQQAIRTLEYRGQSCDFRVLLQKRSGAWEMVGRGVRVSGAGTITTHVPNGGSIADANVVLAGAFGAEALRVGRNLEQAVVRAAVLIDQRYGGNLGEMSMDIGIDERGQPWFFEANAKPMKFDEPDIRKKSLEGVLQQLHERAFK</sequence>
<dbReference type="RefSeq" id="WP_377942484.1">
    <property type="nucleotide sequence ID" value="NZ_JBHUCX010000020.1"/>
</dbReference>
<accession>A0ABW4JFA8</accession>
<name>A0ABW4JFA8_9BACL</name>